<dbReference type="Gene3D" id="3.20.20.370">
    <property type="entry name" value="Glycoside hydrolase/deacetylase"/>
    <property type="match status" value="1"/>
</dbReference>
<evidence type="ECO:0000313" key="12">
    <source>
        <dbReference type="Proteomes" id="UP000464718"/>
    </source>
</evidence>
<reference evidence="8 13" key="5">
    <citation type="submission" date="2020-04" db="EMBL/GenBank/DDBJ databases">
        <title>Whole-genome sequencing of Vibrio spp. from China reveals different genetic environments of blaCTX-M-14 among diverse lineages.</title>
        <authorList>
            <person name="Zheng Z."/>
            <person name="Ye L."/>
            <person name="Chen S."/>
        </authorList>
    </citation>
    <scope>NUCLEOTIDE SEQUENCE [LARGE SCALE GENOMIC DNA]</scope>
    <source>
        <strain evidence="8 13">Vb0551</strain>
    </source>
</reference>
<evidence type="ECO:0000256" key="5">
    <source>
        <dbReference type="ARBA" id="ARBA00023277"/>
    </source>
</evidence>
<dbReference type="STRING" id="670.ACZ92_13415"/>
<dbReference type="InterPro" id="IPR022948">
    <property type="entry name" value="COD_ChbG_bac"/>
</dbReference>
<accession>A0A0L8SEP7</accession>
<gene>
    <name evidence="8" type="primary">chbG</name>
    <name evidence="9" type="ORF">CA163_06750</name>
    <name evidence="10" type="ORF">EHC69_14940</name>
    <name evidence="8" type="ORF">HKB16_03080</name>
    <name evidence="7" type="ORF">I7278_22540</name>
</gene>
<dbReference type="Proteomes" id="UP000214596">
    <property type="component" value="Unassembled WGS sequence"/>
</dbReference>
<dbReference type="InterPro" id="IPR006879">
    <property type="entry name" value="YdjC-like"/>
</dbReference>
<dbReference type="Proteomes" id="UP000856022">
    <property type="component" value="Unassembled WGS sequence"/>
</dbReference>
<evidence type="ECO:0000313" key="10">
    <source>
        <dbReference type="EMBL" id="QHH10550.1"/>
    </source>
</evidence>
<comment type="cofactor">
    <cofactor evidence="1 6">
        <name>Mg(2+)</name>
        <dbReference type="ChEBI" id="CHEBI:18420"/>
    </cofactor>
</comment>
<organism evidence="8 13">
    <name type="scientific">Vibrio parahaemolyticus</name>
    <dbReference type="NCBI Taxonomy" id="670"/>
    <lineage>
        <taxon>Bacteria</taxon>
        <taxon>Pseudomonadati</taxon>
        <taxon>Pseudomonadota</taxon>
        <taxon>Gammaproteobacteria</taxon>
        <taxon>Vibrionales</taxon>
        <taxon>Vibrionaceae</taxon>
        <taxon>Vibrio</taxon>
    </lineage>
</organism>
<dbReference type="NCBIfam" id="NF002559">
    <property type="entry name" value="PRK02134.1"/>
    <property type="match status" value="1"/>
</dbReference>
<dbReference type="SMR" id="A0A0L8SEP7"/>
<keyword evidence="3 6" id="KW-0378">Hydrolase</keyword>
<dbReference type="EMBL" id="CP034298">
    <property type="protein sequence ID" value="QHH10550.1"/>
    <property type="molecule type" value="Genomic_DNA"/>
</dbReference>
<keyword evidence="4 6" id="KW-0460">Magnesium</keyword>
<reference evidence="10 12" key="3">
    <citation type="submission" date="2018-12" db="EMBL/GenBank/DDBJ databases">
        <title>Genomic insights into the evolutionary origins and pathogenicity of five Vibrio parahaemolyticus strains isolated from the shrimp with acute hepatopancreatic necrosis disease (AHPND).</title>
        <authorList>
            <person name="Yang Q."/>
            <person name="Dong X."/>
            <person name="Xie G."/>
            <person name="Fu S."/>
            <person name="Zou P."/>
            <person name="Sun J."/>
            <person name="Wang Y."/>
            <person name="Huang J."/>
        </authorList>
    </citation>
    <scope>NUCLEOTIDE SEQUENCE [LARGE SCALE GENOMIC DNA]</scope>
    <source>
        <strain evidence="10 12">20160303005-1</strain>
    </source>
</reference>
<dbReference type="EMBL" id="DACQKT010000015">
    <property type="protein sequence ID" value="HAS6679569.1"/>
    <property type="molecule type" value="Genomic_DNA"/>
</dbReference>
<evidence type="ECO:0000313" key="11">
    <source>
        <dbReference type="Proteomes" id="UP000214596"/>
    </source>
</evidence>
<evidence type="ECO:0000313" key="9">
    <source>
        <dbReference type="EMBL" id="OXE33583.1"/>
    </source>
</evidence>
<feature type="binding site" evidence="6">
    <location>
        <position position="59"/>
    </location>
    <ligand>
        <name>Mg(2+)</name>
        <dbReference type="ChEBI" id="CHEBI:18420"/>
    </ligand>
</feature>
<dbReference type="GO" id="GO:0016811">
    <property type="term" value="F:hydrolase activity, acting on carbon-nitrogen (but not peptide) bonds, in linear amides"/>
    <property type="evidence" value="ECO:0007669"/>
    <property type="project" value="UniProtKB-UniRule"/>
</dbReference>
<proteinExistence type="inferred from homology"/>
<dbReference type="InterPro" id="IPR011330">
    <property type="entry name" value="Glyco_hydro/deAcase_b/a-brl"/>
</dbReference>
<evidence type="ECO:0000256" key="2">
    <source>
        <dbReference type="ARBA" id="ARBA00022723"/>
    </source>
</evidence>
<dbReference type="Proteomes" id="UP000464718">
    <property type="component" value="Chromosome i"/>
</dbReference>
<evidence type="ECO:0000256" key="6">
    <source>
        <dbReference type="HAMAP-Rule" id="MF_01246"/>
    </source>
</evidence>
<name>A0A0L8SEP7_VIBPH</name>
<feature type="binding site" evidence="6">
    <location>
        <position position="122"/>
    </location>
    <ligand>
        <name>Mg(2+)</name>
        <dbReference type="ChEBI" id="CHEBI:18420"/>
    </ligand>
</feature>
<dbReference type="GO" id="GO:0019213">
    <property type="term" value="F:deacetylase activity"/>
    <property type="evidence" value="ECO:0007669"/>
    <property type="project" value="TreeGrafter"/>
</dbReference>
<dbReference type="EMBL" id="JABCLB010000331">
    <property type="protein sequence ID" value="NMU81858.1"/>
    <property type="molecule type" value="Genomic_DNA"/>
</dbReference>
<keyword evidence="2 6" id="KW-0479">Metal-binding</keyword>
<dbReference type="Proteomes" id="UP000518904">
    <property type="component" value="Unassembled WGS sequence"/>
</dbReference>
<dbReference type="SUPFAM" id="SSF88713">
    <property type="entry name" value="Glycoside hydrolase/deacetylase"/>
    <property type="match status" value="1"/>
</dbReference>
<sequence>MKVIFNADDFGLTQGVNNGIVKSHQDGVVKSTTMMVGMDAEQNAIELAHQNPDLKIGVHLRFTAGAPLTEHPNLTNGRTHFVKYSELWNKQDFEAQAVYDEAKAQIDHFLSLGLTLSHLDSHHHAHTHPQILPIVQKLAKEHRVPLRGSGICHQPMTTSYFFTDEFYDQKVSLDGLMQHLLSLKENYDVVEVMCHPAYADQPLIMKSGYALQRELELQVLTSPILKEQLAQHGIAVTDYSALVSTSQVVGV</sequence>
<keyword evidence="5 6" id="KW-0119">Carbohydrate metabolism</keyword>
<dbReference type="OMA" id="DHIDSHH"/>
<dbReference type="EC" id="3.5.1.-" evidence="6"/>
<evidence type="ECO:0000313" key="8">
    <source>
        <dbReference type="EMBL" id="NMU81858.1"/>
    </source>
</evidence>
<dbReference type="GO" id="GO:0046872">
    <property type="term" value="F:metal ion binding"/>
    <property type="evidence" value="ECO:0007669"/>
    <property type="project" value="UniProtKB-KW"/>
</dbReference>
<evidence type="ECO:0000256" key="4">
    <source>
        <dbReference type="ARBA" id="ARBA00022842"/>
    </source>
</evidence>
<dbReference type="CDD" id="cd10803">
    <property type="entry name" value="YdjC_EF3048_like"/>
    <property type="match status" value="1"/>
</dbReference>
<reference evidence="9 11" key="1">
    <citation type="journal article" date="2017" name="Appl. Environ. Microbiol.">
        <title>Parallel evolution of two clades of a major Atlantic endemic Vibrio parahaemolyticus pathogen lineage by independent acquisition of related pathogenicity islands.</title>
        <authorList>
            <person name="Xu F."/>
            <person name="Gonzalez-Escalona N."/>
            <person name="Drees K.P."/>
            <person name="Sebra R.P."/>
            <person name="Cooper V.S."/>
            <person name="Jones S.H."/>
            <person name="Whistler C.A."/>
        </authorList>
    </citation>
    <scope>NUCLEOTIDE SEQUENCE [LARGE SCALE GENOMIC DNA]</scope>
    <source>
        <strain evidence="9 11">MAVP-3</strain>
    </source>
</reference>
<dbReference type="GO" id="GO:0000272">
    <property type="term" value="P:polysaccharide catabolic process"/>
    <property type="evidence" value="ECO:0007669"/>
    <property type="project" value="InterPro"/>
</dbReference>
<reference evidence="7" key="4">
    <citation type="submission" date="2019-12" db="EMBL/GenBank/DDBJ databases">
        <authorList>
            <consortium name="NCBI Pathogen Detection Project"/>
        </authorList>
    </citation>
    <scope>NUCLEOTIDE SEQUENCE</scope>
    <source>
        <strain evidence="7">1930</strain>
    </source>
</reference>
<dbReference type="RefSeq" id="WP_005461089.1">
    <property type="nucleotide sequence ID" value="NZ_CAMFGX010000015.1"/>
</dbReference>
<dbReference type="HAMAP" id="MF_01246">
    <property type="entry name" value="COD"/>
    <property type="match status" value="1"/>
</dbReference>
<dbReference type="Pfam" id="PF04794">
    <property type="entry name" value="YdjC"/>
    <property type="match status" value="1"/>
</dbReference>
<dbReference type="GeneID" id="1190177"/>
<comment type="similarity">
    <text evidence="6">Belongs to the YdjC deacetylase family.</text>
</comment>
<evidence type="ECO:0000313" key="7">
    <source>
        <dbReference type="EMBL" id="HAS6679569.1"/>
    </source>
</evidence>
<evidence type="ECO:0000256" key="3">
    <source>
        <dbReference type="ARBA" id="ARBA00022801"/>
    </source>
</evidence>
<protein>
    <recommendedName>
        <fullName evidence="6">Carbohydrate deacetylase</fullName>
        <ecNumber evidence="6">3.5.1.-</ecNumber>
    </recommendedName>
</protein>
<dbReference type="OrthoDB" id="9774177at2"/>
<comment type="subunit">
    <text evidence="6">Homodimer.</text>
</comment>
<comment type="function">
    <text evidence="6">Probably catalyzes the deacetylation of acetylated carbohydrates an important step in the degradation of oligosaccharides.</text>
</comment>
<evidence type="ECO:0000313" key="13">
    <source>
        <dbReference type="Proteomes" id="UP000518904"/>
    </source>
</evidence>
<dbReference type="AlphaFoldDB" id="A0A0L8SEP7"/>
<evidence type="ECO:0000256" key="1">
    <source>
        <dbReference type="ARBA" id="ARBA00001946"/>
    </source>
</evidence>
<reference evidence="7" key="2">
    <citation type="journal article" date="2018" name="Genome Biol.">
        <title>SKESA: strategic k-mer extension for scrupulous assemblies.</title>
        <authorList>
            <person name="Souvorov A."/>
            <person name="Agarwala R."/>
            <person name="Lipman D.J."/>
        </authorList>
    </citation>
    <scope>NUCLEOTIDE SEQUENCE</scope>
    <source>
        <strain evidence="7">1930</strain>
    </source>
</reference>
<dbReference type="EMBL" id="NIXT01000262">
    <property type="protein sequence ID" value="OXE33583.1"/>
    <property type="molecule type" value="Genomic_DNA"/>
</dbReference>
<dbReference type="PANTHER" id="PTHR31609:SF1">
    <property type="entry name" value="CARBOHYDRATE DEACETYLASE"/>
    <property type="match status" value="1"/>
</dbReference>
<dbReference type="PANTHER" id="PTHR31609">
    <property type="entry name" value="YDJC DEACETYLASE FAMILY MEMBER"/>
    <property type="match status" value="1"/>
</dbReference>